<dbReference type="PROSITE" id="PS51387">
    <property type="entry name" value="FAD_PCMH"/>
    <property type="match status" value="1"/>
</dbReference>
<evidence type="ECO:0000259" key="5">
    <source>
        <dbReference type="PROSITE" id="PS51387"/>
    </source>
</evidence>
<gene>
    <name evidence="6" type="ORF">SAMN05443572_114125</name>
</gene>
<dbReference type="Pfam" id="PF02913">
    <property type="entry name" value="FAD-oxidase_C"/>
    <property type="match status" value="1"/>
</dbReference>
<name>A0ABY1CVW0_MYXFU</name>
<dbReference type="InterPro" id="IPR016171">
    <property type="entry name" value="Vanillyl_alc_oxidase_C-sub2"/>
</dbReference>
<evidence type="ECO:0000256" key="1">
    <source>
        <dbReference type="ARBA" id="ARBA00001974"/>
    </source>
</evidence>
<dbReference type="InterPro" id="IPR004113">
    <property type="entry name" value="FAD-bd_oxidored_4_C"/>
</dbReference>
<protein>
    <submittedName>
        <fullName evidence="6">Glycolate oxidase</fullName>
    </submittedName>
</protein>
<dbReference type="Gene3D" id="3.30.70.2740">
    <property type="match status" value="1"/>
</dbReference>
<feature type="domain" description="FAD-binding PCMH-type" evidence="5">
    <location>
        <begin position="41"/>
        <end position="220"/>
    </location>
</feature>
<dbReference type="Proteomes" id="UP000183760">
    <property type="component" value="Unassembled WGS sequence"/>
</dbReference>
<dbReference type="RefSeq" id="WP_074958792.1">
    <property type="nucleotide sequence ID" value="NZ_BJXR01000045.1"/>
</dbReference>
<evidence type="ECO:0000256" key="3">
    <source>
        <dbReference type="ARBA" id="ARBA00022827"/>
    </source>
</evidence>
<keyword evidence="2" id="KW-0285">Flavoprotein</keyword>
<dbReference type="InterPro" id="IPR036318">
    <property type="entry name" value="FAD-bd_PCMH-like_sf"/>
</dbReference>
<evidence type="ECO:0000313" key="6">
    <source>
        <dbReference type="EMBL" id="SEU39586.1"/>
    </source>
</evidence>
<dbReference type="EMBL" id="FOIB01000014">
    <property type="protein sequence ID" value="SEU39586.1"/>
    <property type="molecule type" value="Genomic_DNA"/>
</dbReference>
<keyword evidence="4" id="KW-0560">Oxidoreductase</keyword>
<dbReference type="InterPro" id="IPR016169">
    <property type="entry name" value="FAD-bd_PCMH_sub2"/>
</dbReference>
<comment type="caution">
    <text evidence="6">The sequence shown here is derived from an EMBL/GenBank/DDBJ whole genome shotgun (WGS) entry which is preliminary data.</text>
</comment>
<dbReference type="SUPFAM" id="SSF55103">
    <property type="entry name" value="FAD-linked oxidases, C-terminal domain"/>
    <property type="match status" value="1"/>
</dbReference>
<dbReference type="InterPro" id="IPR006094">
    <property type="entry name" value="Oxid_FAD_bind_N"/>
</dbReference>
<dbReference type="InterPro" id="IPR051914">
    <property type="entry name" value="FAD-linked_OxidoTrans_Type4"/>
</dbReference>
<proteinExistence type="predicted"/>
<dbReference type="Gene3D" id="1.10.45.10">
    <property type="entry name" value="Vanillyl-alcohol Oxidase, Chain A, domain 4"/>
    <property type="match status" value="1"/>
</dbReference>
<dbReference type="InterPro" id="IPR016164">
    <property type="entry name" value="FAD-linked_Oxase-like_C"/>
</dbReference>
<comment type="cofactor">
    <cofactor evidence="1">
        <name>FAD</name>
        <dbReference type="ChEBI" id="CHEBI:57692"/>
    </cofactor>
</comment>
<dbReference type="PANTHER" id="PTHR42934:SF2">
    <property type="entry name" value="GLYCOLATE OXIDASE SUBUNIT GLCD"/>
    <property type="match status" value="1"/>
</dbReference>
<evidence type="ECO:0000313" key="7">
    <source>
        <dbReference type="Proteomes" id="UP000183760"/>
    </source>
</evidence>
<evidence type="ECO:0000256" key="2">
    <source>
        <dbReference type="ARBA" id="ARBA00022630"/>
    </source>
</evidence>
<keyword evidence="7" id="KW-1185">Reference proteome</keyword>
<dbReference type="Gene3D" id="3.30.465.10">
    <property type="match status" value="1"/>
</dbReference>
<dbReference type="Pfam" id="PF01565">
    <property type="entry name" value="FAD_binding_4"/>
    <property type="match status" value="1"/>
</dbReference>
<dbReference type="SUPFAM" id="SSF56176">
    <property type="entry name" value="FAD-binding/transporter-associated domain-like"/>
    <property type="match status" value="1"/>
</dbReference>
<keyword evidence="3" id="KW-0274">FAD</keyword>
<organism evidence="6 7">
    <name type="scientific">Myxococcus fulvus</name>
    <dbReference type="NCBI Taxonomy" id="33"/>
    <lineage>
        <taxon>Bacteria</taxon>
        <taxon>Pseudomonadati</taxon>
        <taxon>Myxococcota</taxon>
        <taxon>Myxococcia</taxon>
        <taxon>Myxococcales</taxon>
        <taxon>Cystobacterineae</taxon>
        <taxon>Myxococcaceae</taxon>
        <taxon>Myxococcus</taxon>
    </lineage>
</organism>
<reference evidence="6 7" key="1">
    <citation type="submission" date="2016-10" db="EMBL/GenBank/DDBJ databases">
        <authorList>
            <person name="Varghese N."/>
            <person name="Submissions S."/>
        </authorList>
    </citation>
    <scope>NUCLEOTIDE SEQUENCE [LARGE SCALE GENOMIC DNA]</scope>
    <source>
        <strain evidence="6 7">DSM 16525</strain>
    </source>
</reference>
<sequence length="460" mass="47421">MTKDPNAALLRALAAVLPADALVTDADVLEAHRRDQAEWAPAGTPGVLVRATCADDVRAVLQVASAHKVPVVPRGAGSGLSGGANALDGCIVLSLMRMNRVLEVDAKGMLAVVQPGVLNAEVKAAAAAQGLWYAPDPASWEFSSLGGNLATNAGGLCCVKYGVTGDAVLGLEVVLADGSVVRTGGRTVKNVAGYDLTRLFVGSEGTLGVITEATLRLRPRPPRATTLVATFPTLAGAGAAVTDIMARTRPSMLELMDQATCRAVEAYKPLGLDVDAAAFLLARSDAGGDQGVAEIETMAAVCEAAGATFVTHSTDEAEGELLLTARRLAYPALERQGATLLDDVGVPLSRIPELLAAVERIAAERGVLVGTFGHAGDGNMHPTVVFDRQDPAALTRARGAFDDILAAALDLGGTITGEHGVGALKQPFLGRQLGEEGLRLHHRLKAAMDPLGILNPGKVL</sequence>
<dbReference type="PANTHER" id="PTHR42934">
    <property type="entry name" value="GLYCOLATE OXIDASE SUBUNIT GLCD"/>
    <property type="match status" value="1"/>
</dbReference>
<dbReference type="InterPro" id="IPR016166">
    <property type="entry name" value="FAD-bd_PCMH"/>
</dbReference>
<evidence type="ECO:0000256" key="4">
    <source>
        <dbReference type="ARBA" id="ARBA00023002"/>
    </source>
</evidence>
<accession>A0ABY1CVW0</accession>